<keyword evidence="4 5" id="KW-0472">Membrane</keyword>
<dbReference type="PANTHER" id="PTHR33507">
    <property type="entry name" value="INNER MEMBRANE PROTEIN YBBJ"/>
    <property type="match status" value="1"/>
</dbReference>
<evidence type="ECO:0000256" key="1">
    <source>
        <dbReference type="ARBA" id="ARBA00004141"/>
    </source>
</evidence>
<feature type="transmembrane region" description="Helical" evidence="5">
    <location>
        <begin position="5"/>
        <end position="25"/>
    </location>
</feature>
<dbReference type="GO" id="GO:0016020">
    <property type="term" value="C:membrane"/>
    <property type="evidence" value="ECO:0007669"/>
    <property type="project" value="UniProtKB-SubCell"/>
</dbReference>
<comment type="caution">
    <text evidence="7">The sequence shown here is derived from an EMBL/GenBank/DDBJ whole genome shotgun (WGS) entry which is preliminary data.</text>
</comment>
<keyword evidence="2 5" id="KW-0812">Transmembrane</keyword>
<gene>
    <name evidence="7" type="ORF">MetfoDRAFT_0974</name>
</gene>
<dbReference type="RefSeq" id="WP_007044410.1">
    <property type="nucleotide sequence ID" value="NZ_AGJL01000021.1"/>
</dbReference>
<sequence length="141" mass="15755">MEIGYLFILVGLIIIALETIIPGLYFPAWGIAILIYGIFLLINPNFALISAIFAGGITLYILHRIVYGKGMYIRIGAERYIGEEGVLDEDVDEHKYGHVLVDGERWQAKADEPIKKGERVVIVGVDGVSLIVKRKEPQNKE</sequence>
<evidence type="ECO:0000256" key="3">
    <source>
        <dbReference type="ARBA" id="ARBA00022989"/>
    </source>
</evidence>
<protein>
    <recommendedName>
        <fullName evidence="6">NfeD-like C-terminal domain-containing protein</fullName>
    </recommendedName>
</protein>
<keyword evidence="8" id="KW-1185">Reference proteome</keyword>
<evidence type="ECO:0000313" key="7">
    <source>
        <dbReference type="EMBL" id="EHP86686.1"/>
    </source>
</evidence>
<dbReference type="Pfam" id="PF01957">
    <property type="entry name" value="NfeD"/>
    <property type="match status" value="1"/>
</dbReference>
<dbReference type="PANTHER" id="PTHR33507:SF7">
    <property type="entry name" value="HYPOTHETICAL MEMBRANE PROTEIN, CONSERVED"/>
    <property type="match status" value="1"/>
</dbReference>
<evidence type="ECO:0000259" key="6">
    <source>
        <dbReference type="Pfam" id="PF01957"/>
    </source>
</evidence>
<dbReference type="InterPro" id="IPR002810">
    <property type="entry name" value="NfeD-like_C"/>
</dbReference>
<feature type="domain" description="NfeD-like C-terminal" evidence="6">
    <location>
        <begin position="77"/>
        <end position="134"/>
    </location>
</feature>
<dbReference type="STRING" id="647171.MetfoDRAFT_0974"/>
<dbReference type="SUPFAM" id="SSF141322">
    <property type="entry name" value="NfeD domain-like"/>
    <property type="match status" value="1"/>
</dbReference>
<evidence type="ECO:0000256" key="4">
    <source>
        <dbReference type="ARBA" id="ARBA00023136"/>
    </source>
</evidence>
<organism evidence="7 8">
    <name type="scientific">Methanotorris formicicus Mc-S-70</name>
    <dbReference type="NCBI Taxonomy" id="647171"/>
    <lineage>
        <taxon>Archaea</taxon>
        <taxon>Methanobacteriati</taxon>
        <taxon>Methanobacteriota</taxon>
        <taxon>Methanomada group</taxon>
        <taxon>Methanococci</taxon>
        <taxon>Methanococcales</taxon>
        <taxon>Methanocaldococcaceae</taxon>
        <taxon>Methanotorris</taxon>
    </lineage>
</organism>
<dbReference type="Gene3D" id="2.40.50.140">
    <property type="entry name" value="Nucleic acid-binding proteins"/>
    <property type="match status" value="1"/>
</dbReference>
<name>H1KYV1_9EURY</name>
<evidence type="ECO:0000256" key="2">
    <source>
        <dbReference type="ARBA" id="ARBA00022692"/>
    </source>
</evidence>
<accession>H1KYV1</accession>
<dbReference type="Proteomes" id="UP000003706">
    <property type="component" value="Unassembled WGS sequence"/>
</dbReference>
<reference evidence="7 8" key="1">
    <citation type="submission" date="2011-09" db="EMBL/GenBank/DDBJ databases">
        <title>The draft genome of Methanotorris formicicus Mc-S-70.</title>
        <authorList>
            <consortium name="US DOE Joint Genome Institute (JGI-PGF)"/>
            <person name="Lucas S."/>
            <person name="Han J."/>
            <person name="Lapidus A."/>
            <person name="Cheng J.-F."/>
            <person name="Goodwin L."/>
            <person name="Pitluck S."/>
            <person name="Peters L."/>
            <person name="Land M.L."/>
            <person name="Hauser L."/>
            <person name="Sieprawska-Lupa M."/>
            <person name="Takai K."/>
            <person name="Miyazaki J."/>
            <person name="Whitman W."/>
            <person name="Woyke T.J."/>
        </authorList>
    </citation>
    <scope>NUCLEOTIDE SEQUENCE [LARGE SCALE GENOMIC DNA]</scope>
    <source>
        <strain evidence="7 8">Mc-S-70</strain>
    </source>
</reference>
<keyword evidence="3 5" id="KW-1133">Transmembrane helix</keyword>
<dbReference type="EMBL" id="AGJL01000021">
    <property type="protein sequence ID" value="EHP86686.1"/>
    <property type="molecule type" value="Genomic_DNA"/>
</dbReference>
<evidence type="ECO:0000256" key="5">
    <source>
        <dbReference type="SAM" id="Phobius"/>
    </source>
</evidence>
<comment type="subcellular location">
    <subcellularLocation>
        <location evidence="1">Membrane</location>
        <topology evidence="1">Multi-pass membrane protein</topology>
    </subcellularLocation>
</comment>
<evidence type="ECO:0000313" key="8">
    <source>
        <dbReference type="Proteomes" id="UP000003706"/>
    </source>
</evidence>
<dbReference type="OrthoDB" id="60430at2157"/>
<feature type="transmembrane region" description="Helical" evidence="5">
    <location>
        <begin position="31"/>
        <end position="62"/>
    </location>
</feature>
<dbReference type="InterPro" id="IPR012340">
    <property type="entry name" value="NA-bd_OB-fold"/>
</dbReference>
<dbReference type="AlphaFoldDB" id="H1KYV1"/>
<dbReference type="InterPro" id="IPR052165">
    <property type="entry name" value="Membrane_assoc_protease"/>
</dbReference>
<proteinExistence type="predicted"/>